<dbReference type="Proteomes" id="UP000830781">
    <property type="component" value="Plasmid pDSM110277_e"/>
</dbReference>
<dbReference type="EMBL" id="CP084964">
    <property type="protein sequence ID" value="UOA25291.1"/>
    <property type="molecule type" value="Genomic_DNA"/>
</dbReference>
<dbReference type="Gene3D" id="3.40.50.2000">
    <property type="entry name" value="Glycogen Phosphorylase B"/>
    <property type="match status" value="2"/>
</dbReference>
<dbReference type="AlphaFoldDB" id="A0AAX3AI20"/>
<protein>
    <submittedName>
        <fullName evidence="1">Glycosyltransferase EpsF</fullName>
        <ecNumber evidence="1">2.4.-.-</ecNumber>
    </submittedName>
</protein>
<keyword evidence="1" id="KW-0614">Plasmid</keyword>
<keyword evidence="1" id="KW-0328">Glycosyltransferase</keyword>
<dbReference type="SUPFAM" id="SSF53756">
    <property type="entry name" value="UDP-Glycosyltransferase/glycogen phosphorylase"/>
    <property type="match status" value="1"/>
</dbReference>
<sequence length="281" mass="31306">MYHGNLAASFACPSSVRLVWNVRHGLEDFAGEKRTTQLAIQANRMISARPDRVLFNAEIARRQHIKLGFTEENTQVIPNGFDTELFRFDPYQRAQLRQQLGISATAPVIGHLGRFHPVKDHDTFLKASLRVLADRSDVHLVLAGYGVSYETPFFNERILGALRPRVHLLEDRRDVSAVLSAMDIFAQSSRVEGFPNVLGEAMSTERACVATDVGDSAFVLADAGLIVPPEDSAALEAGMRKFLSDPELRIKSGTQARKRVKTDFPLDGTAQAYINLYRSFF</sequence>
<evidence type="ECO:0000313" key="2">
    <source>
        <dbReference type="Proteomes" id="UP000830781"/>
    </source>
</evidence>
<gene>
    <name evidence="1" type="primary">epsF</name>
    <name evidence="1" type="ORF">DSM110277_03745</name>
</gene>
<name>A0AAX3AI20_9RHOB</name>
<geneLocation type="plasmid" evidence="1 2">
    <name>pDSM110277_e</name>
</geneLocation>
<accession>A0AAX3AI20</accession>
<keyword evidence="2" id="KW-1185">Reference proteome</keyword>
<dbReference type="Pfam" id="PF13692">
    <property type="entry name" value="Glyco_trans_1_4"/>
    <property type="match status" value="1"/>
</dbReference>
<proteinExistence type="predicted"/>
<evidence type="ECO:0000313" key="1">
    <source>
        <dbReference type="EMBL" id="UOA25291.1"/>
    </source>
</evidence>
<reference evidence="2" key="1">
    <citation type="journal article" date="2022" name="Microorganisms">
        <title>Beyond the ABCs#Discovery of Three New Plasmid Types in Rhodobacterales (RepQ, RepY, RepW).</title>
        <authorList>
            <person name="Freese H.M."/>
            <person name="Ringel V."/>
            <person name="Overmann J."/>
            <person name="Petersen J."/>
        </authorList>
    </citation>
    <scope>NUCLEOTIDE SEQUENCE [LARGE SCALE GENOMIC DNA]</scope>
    <source>
        <strain evidence="2">DSM 110277</strain>
        <plasmid evidence="2">pDSM110277_e</plasmid>
    </source>
</reference>
<organism evidence="1 2">
    <name type="scientific">Sulfitobacter pontiacus</name>
    <dbReference type="NCBI Taxonomy" id="60137"/>
    <lineage>
        <taxon>Bacteria</taxon>
        <taxon>Pseudomonadati</taxon>
        <taxon>Pseudomonadota</taxon>
        <taxon>Alphaproteobacteria</taxon>
        <taxon>Rhodobacterales</taxon>
        <taxon>Roseobacteraceae</taxon>
        <taxon>Sulfitobacter</taxon>
    </lineage>
</organism>
<dbReference type="GO" id="GO:0016757">
    <property type="term" value="F:glycosyltransferase activity"/>
    <property type="evidence" value="ECO:0007669"/>
    <property type="project" value="UniProtKB-KW"/>
</dbReference>
<dbReference type="EC" id="2.4.-.-" evidence="1"/>
<dbReference type="PANTHER" id="PTHR12526">
    <property type="entry name" value="GLYCOSYLTRANSFERASE"/>
    <property type="match status" value="1"/>
</dbReference>
<keyword evidence="1" id="KW-0808">Transferase</keyword>